<organism evidence="2 3">
    <name type="scientific">Pseudomonas fluorescens</name>
    <dbReference type="NCBI Taxonomy" id="294"/>
    <lineage>
        <taxon>Bacteria</taxon>
        <taxon>Pseudomonadati</taxon>
        <taxon>Pseudomonadota</taxon>
        <taxon>Gammaproteobacteria</taxon>
        <taxon>Pseudomonadales</taxon>
        <taxon>Pseudomonadaceae</taxon>
        <taxon>Pseudomonas</taxon>
    </lineage>
</organism>
<protein>
    <submittedName>
        <fullName evidence="2">Uncharacterized protein</fullName>
    </submittedName>
</protein>
<reference evidence="2 3" key="1">
    <citation type="submission" date="2019-09" db="EMBL/GenBank/DDBJ databases">
        <authorList>
            <person name="Chandra G."/>
            <person name="Truman W A."/>
        </authorList>
    </citation>
    <scope>NUCLEOTIDE SEQUENCE [LARGE SCALE GENOMIC DNA]</scope>
    <source>
        <strain evidence="2">PS943</strain>
    </source>
</reference>
<feature type="transmembrane region" description="Helical" evidence="1">
    <location>
        <begin position="6"/>
        <end position="26"/>
    </location>
</feature>
<evidence type="ECO:0000256" key="1">
    <source>
        <dbReference type="SAM" id="Phobius"/>
    </source>
</evidence>
<evidence type="ECO:0000313" key="2">
    <source>
        <dbReference type="EMBL" id="VVQ29210.1"/>
    </source>
</evidence>
<dbReference type="Proteomes" id="UP000325645">
    <property type="component" value="Unassembled WGS sequence"/>
</dbReference>
<dbReference type="AlphaFoldDB" id="A0A5E7W2Z5"/>
<evidence type="ECO:0000313" key="3">
    <source>
        <dbReference type="Proteomes" id="UP000325645"/>
    </source>
</evidence>
<keyword evidence="1" id="KW-1133">Transmembrane helix</keyword>
<proteinExistence type="predicted"/>
<keyword evidence="1" id="KW-0472">Membrane</keyword>
<gene>
    <name evidence="2" type="ORF">PS943_01197</name>
</gene>
<sequence>MEKQWRIGVAGVLVGMMFGYAGHDVLDRKTSQHSTQVRLEMNDVQPPSEYEPPLSRTDQLYTPRGHGTLIF</sequence>
<dbReference type="EMBL" id="CABVJH010000002">
    <property type="protein sequence ID" value="VVQ29210.1"/>
    <property type="molecule type" value="Genomic_DNA"/>
</dbReference>
<accession>A0A5E7W2Z5</accession>
<keyword evidence="1" id="KW-0812">Transmembrane</keyword>
<name>A0A5E7W2Z5_PSEFL</name>